<dbReference type="PANTHER" id="PTHR34219:SF1">
    <property type="entry name" value="PEPSY DOMAIN-CONTAINING PROTEIN"/>
    <property type="match status" value="1"/>
</dbReference>
<evidence type="ECO:0000313" key="3">
    <source>
        <dbReference type="EMBL" id="RDJ24639.1"/>
    </source>
</evidence>
<dbReference type="Pfam" id="PF03413">
    <property type="entry name" value="PepSY"/>
    <property type="match status" value="1"/>
</dbReference>
<sequence length="447" mass="48188">MTTISLAETAPARASASFYRAVWRWHFYAGLLTLPFLILLAVTGGLYLFRYELDGLIHRDLKQVEIRTSAMAAPSAIVANALAAIPGQAVKFVPPETPSASAEVTIRTADGTRKVAYVDPYDGHVLGQLPDKGTVMWVVRQIHSLAYFGPVANGVIEIVGGWAILLVATGLYLWWPRGRSGGVVSVRGDAGKRVFWRDLHAVTGAFAGLFVVFLAVTGMPWSVFWGDQVNRWANGNNFGYPAGVRVAVPMSDEHLHHAGPTSWSLEQARVPESVAKAAAPIGLDTAVAKFDALGLTRGYAVNLPSGPAGVYTGSVYPNDLSRQRVIHLDQYSGEPLIDMSFADYGPLGKALEWGINVHMGQEFGLANQLFMLAVCLAIILLAVSAGVMWWKRRPAGSLGVPPMPPRRRTLYGVFAILGIGGVIFPLVGASLLAMLALDRLFWPMAKA</sequence>
<keyword evidence="1" id="KW-0472">Membrane</keyword>
<proteinExistence type="predicted"/>
<feature type="transmembrane region" description="Helical" evidence="1">
    <location>
        <begin position="25"/>
        <end position="49"/>
    </location>
</feature>
<dbReference type="Pfam" id="PF03929">
    <property type="entry name" value="PepSY_TM"/>
    <property type="match status" value="1"/>
</dbReference>
<reference evidence="4" key="1">
    <citation type="submission" date="2018-07" db="EMBL/GenBank/DDBJ databases">
        <authorList>
            <person name="Safronova V.I."/>
            <person name="Chirak E.R."/>
            <person name="Sazanova A.L."/>
        </authorList>
    </citation>
    <scope>NUCLEOTIDE SEQUENCE [LARGE SCALE GENOMIC DNA]</scope>
    <source>
        <strain evidence="4">RCAM04685</strain>
    </source>
</reference>
<dbReference type="PANTHER" id="PTHR34219">
    <property type="entry name" value="IRON-REGULATED INNER MEMBRANE PROTEIN-RELATED"/>
    <property type="match status" value="1"/>
</dbReference>
<name>A0A370L5X3_9HYPH</name>
<evidence type="ECO:0000313" key="4">
    <source>
        <dbReference type="Proteomes" id="UP000255207"/>
    </source>
</evidence>
<keyword evidence="1" id="KW-0812">Transmembrane</keyword>
<dbReference type="InterPro" id="IPR005625">
    <property type="entry name" value="PepSY-ass_TM"/>
</dbReference>
<dbReference type="EMBL" id="QQTP01000006">
    <property type="protein sequence ID" value="RDJ24639.1"/>
    <property type="molecule type" value="Genomic_DNA"/>
</dbReference>
<protein>
    <submittedName>
        <fullName evidence="3">PepSY domain-containing protein</fullName>
    </submittedName>
</protein>
<dbReference type="Proteomes" id="UP000255207">
    <property type="component" value="Unassembled WGS sequence"/>
</dbReference>
<accession>A0A370L5X3</accession>
<dbReference type="InterPro" id="IPR025711">
    <property type="entry name" value="PepSY"/>
</dbReference>
<feature type="transmembrane region" description="Helical" evidence="1">
    <location>
        <begin position="145"/>
        <end position="175"/>
    </location>
</feature>
<dbReference type="OrthoDB" id="9791166at2"/>
<evidence type="ECO:0000259" key="2">
    <source>
        <dbReference type="Pfam" id="PF03413"/>
    </source>
</evidence>
<dbReference type="AlphaFoldDB" id="A0A370L5X3"/>
<feature type="transmembrane region" description="Helical" evidence="1">
    <location>
        <begin position="369"/>
        <end position="390"/>
    </location>
</feature>
<feature type="domain" description="PepSY" evidence="2">
    <location>
        <begin position="75"/>
        <end position="128"/>
    </location>
</feature>
<comment type="caution">
    <text evidence="3">The sequence shown here is derived from an EMBL/GenBank/DDBJ whole genome shotgun (WGS) entry which is preliminary data.</text>
</comment>
<keyword evidence="1" id="KW-1133">Transmembrane helix</keyword>
<feature type="transmembrane region" description="Helical" evidence="1">
    <location>
        <begin position="195"/>
        <end position="216"/>
    </location>
</feature>
<evidence type="ECO:0000256" key="1">
    <source>
        <dbReference type="SAM" id="Phobius"/>
    </source>
</evidence>
<gene>
    <name evidence="3" type="ORF">DWE98_13235</name>
</gene>
<organism evidence="3 4">
    <name type="scientific">Bosea caraganae</name>
    <dbReference type="NCBI Taxonomy" id="2763117"/>
    <lineage>
        <taxon>Bacteria</taxon>
        <taxon>Pseudomonadati</taxon>
        <taxon>Pseudomonadota</taxon>
        <taxon>Alphaproteobacteria</taxon>
        <taxon>Hyphomicrobiales</taxon>
        <taxon>Boseaceae</taxon>
        <taxon>Bosea</taxon>
    </lineage>
</organism>
<feature type="transmembrane region" description="Helical" evidence="1">
    <location>
        <begin position="410"/>
        <end position="437"/>
    </location>
</feature>
<keyword evidence="4" id="KW-1185">Reference proteome</keyword>